<reference evidence="1" key="1">
    <citation type="submission" date="2018-05" db="EMBL/GenBank/DDBJ databases">
        <authorList>
            <person name="Lanie J.A."/>
            <person name="Ng W.-L."/>
            <person name="Kazmierczak K.M."/>
            <person name="Andrzejewski T.M."/>
            <person name="Davidsen T.M."/>
            <person name="Wayne K.J."/>
            <person name="Tettelin H."/>
            <person name="Glass J.I."/>
            <person name="Rusch D."/>
            <person name="Podicherti R."/>
            <person name="Tsui H.-C.T."/>
            <person name="Winkler M.E."/>
        </authorList>
    </citation>
    <scope>NUCLEOTIDE SEQUENCE</scope>
</reference>
<feature type="non-terminal residue" evidence="1">
    <location>
        <position position="148"/>
    </location>
</feature>
<dbReference type="SUPFAM" id="SSF54523">
    <property type="entry name" value="Pili subunits"/>
    <property type="match status" value="1"/>
</dbReference>
<dbReference type="InterPro" id="IPR012902">
    <property type="entry name" value="N_methyl_site"/>
</dbReference>
<dbReference type="EMBL" id="UINC01098401">
    <property type="protein sequence ID" value="SVC56896.1"/>
    <property type="molecule type" value="Genomic_DNA"/>
</dbReference>
<protein>
    <recommendedName>
        <fullName evidence="2">Type II secretion system protein GspG C-terminal domain-containing protein</fullName>
    </recommendedName>
</protein>
<sequence>MKKGFTLIELLIVVAIIGILAAVGAAVIPNLLTNAKIKCATANHQVIWNTLKTKAFACSAGIDVTYGPMYQRTPDTITLECSKNTTGPSGNHYYTADNHAYYLYLEGRETIKSCYETSISTFSGGNKGKGWSNGNCNIPNTNIDLGQS</sequence>
<dbReference type="Gene3D" id="3.30.700.10">
    <property type="entry name" value="Glycoprotein, Type 4 Pilin"/>
    <property type="match status" value="1"/>
</dbReference>
<dbReference type="NCBIfam" id="TIGR02532">
    <property type="entry name" value="IV_pilin_GFxxxE"/>
    <property type="match status" value="1"/>
</dbReference>
<evidence type="ECO:0000313" key="1">
    <source>
        <dbReference type="EMBL" id="SVC56896.1"/>
    </source>
</evidence>
<gene>
    <name evidence="1" type="ORF">METZ01_LOCUS309750</name>
</gene>
<dbReference type="InterPro" id="IPR045584">
    <property type="entry name" value="Pilin-like"/>
</dbReference>
<dbReference type="Pfam" id="PF07963">
    <property type="entry name" value="N_methyl"/>
    <property type="match status" value="1"/>
</dbReference>
<evidence type="ECO:0008006" key="2">
    <source>
        <dbReference type="Google" id="ProtNLM"/>
    </source>
</evidence>
<dbReference type="PROSITE" id="PS00409">
    <property type="entry name" value="PROKAR_NTER_METHYL"/>
    <property type="match status" value="1"/>
</dbReference>
<organism evidence="1">
    <name type="scientific">marine metagenome</name>
    <dbReference type="NCBI Taxonomy" id="408172"/>
    <lineage>
        <taxon>unclassified sequences</taxon>
        <taxon>metagenomes</taxon>
        <taxon>ecological metagenomes</taxon>
    </lineage>
</organism>
<proteinExistence type="predicted"/>
<dbReference type="AlphaFoldDB" id="A0A382N732"/>
<accession>A0A382N732</accession>
<name>A0A382N732_9ZZZZ</name>